<organism evidence="6 7">
    <name type="scientific">Phoenix dactylifera</name>
    <name type="common">Date palm</name>
    <dbReference type="NCBI Taxonomy" id="42345"/>
    <lineage>
        <taxon>Eukaryota</taxon>
        <taxon>Viridiplantae</taxon>
        <taxon>Streptophyta</taxon>
        <taxon>Embryophyta</taxon>
        <taxon>Tracheophyta</taxon>
        <taxon>Spermatophyta</taxon>
        <taxon>Magnoliopsida</taxon>
        <taxon>Liliopsida</taxon>
        <taxon>Arecaceae</taxon>
        <taxon>Coryphoideae</taxon>
        <taxon>Phoeniceae</taxon>
        <taxon>Phoenix</taxon>
    </lineage>
</organism>
<dbReference type="PANTHER" id="PTHR15921">
    <property type="entry name" value="PRE-MRNA CLEAVAGE COMPLEX II"/>
    <property type="match status" value="1"/>
</dbReference>
<keyword evidence="2" id="KW-0863">Zinc-finger</keyword>
<evidence type="ECO:0000259" key="4">
    <source>
        <dbReference type="PROSITE" id="PS50157"/>
    </source>
</evidence>
<dbReference type="Pfam" id="PF23228">
    <property type="entry name" value="zf_PCFS4"/>
    <property type="match status" value="1"/>
</dbReference>
<feature type="domain" description="C2H2-type" evidence="4">
    <location>
        <begin position="967"/>
        <end position="994"/>
    </location>
</feature>
<keyword evidence="2" id="KW-0862">Zinc</keyword>
<dbReference type="FunFam" id="1.25.40.90:FF:000023">
    <property type="entry name" value="polyadenylation and cleavage factor homolog 4"/>
    <property type="match status" value="1"/>
</dbReference>
<gene>
    <name evidence="7 8" type="primary">LOC103697553</name>
</gene>
<keyword evidence="1" id="KW-0507">mRNA processing</keyword>
<feature type="domain" description="CID" evidence="5">
    <location>
        <begin position="77"/>
        <end position="205"/>
    </location>
</feature>
<feature type="region of interest" description="Disordered" evidence="3">
    <location>
        <begin position="695"/>
        <end position="741"/>
    </location>
</feature>
<feature type="compositionally biased region" description="Low complexity" evidence="3">
    <location>
        <begin position="657"/>
        <end position="675"/>
    </location>
</feature>
<feature type="region of interest" description="Disordered" evidence="3">
    <location>
        <begin position="422"/>
        <end position="448"/>
    </location>
</feature>
<dbReference type="RefSeq" id="XP_008777659.2">
    <property type="nucleotide sequence ID" value="XM_008779437.4"/>
</dbReference>
<feature type="region of interest" description="Disordered" evidence="3">
    <location>
        <begin position="820"/>
        <end position="851"/>
    </location>
</feature>
<evidence type="ECO:0000256" key="2">
    <source>
        <dbReference type="PROSITE-ProRule" id="PRU00042"/>
    </source>
</evidence>
<dbReference type="GO" id="GO:0005849">
    <property type="term" value="C:mRNA cleavage factor complex"/>
    <property type="evidence" value="ECO:0007669"/>
    <property type="project" value="TreeGrafter"/>
</dbReference>
<sequence length="1120" mass="122408">MEMESSRRSAMDRSREPGLKRPRLVEDDRGVSASRDRPFPPPRAGSQPLGPRLRAGGERERERVEREDALWGESYQQQQELVAQYKTALAELTFNSKPIITNLTIIAGENLHAAKEITSTICANVLEVPSEQKLPSLYLLDSIVKNIGREYIKYFAARLPEVFCRAYKQVDSYVHPSMRHLFGTWKGVFPSATLQIIENELGFSAIVNGSSGAASSRPDSQTQRPPYSIHVNPKYLEARQRLQQSTRAKEIINDDISGAVSSIDAERSDKTAIIGSTRQWKNVPNRMPNMRPQRELINNPIHERKEFRDHEFSSDIARQSDLGVGRVSERLKERDVLDKPYHGAGIKASEMRISRSNGFDVNRAYGIYRASGSARVDSQLPSVHLNNTDRSIQLTSENWKNSEEEEYMWDDMNSRAMDSESTDSLIKGGWSSNDANKPASLQKGKGIPSASEHLGSYLNKIDSLSQLRKTSAREGRVPLLKEPEVHLPQPHAKHDAESRVGVGTSADSLYMGRDVLEHPTSIWAPHEVSPSMIGLNHTSSRISSQSEGQPMSFSGGLSTSMGSSLVSGSSGMLGQQRQQLLQPPSPSARSPPSSAVLQHQKSHSSTDHDRLRSNSFFPMVQKPAHVPEQSSQVPQASVTQDSCTISAQNHTQNSHTPLNSQSPPSHPSQHLQNSSASASARFGQRRHHLPFMQQSEPSLSVQETETQSQTSHQTKKSPSLPLSFGSHQIELSGTNNSNNPAVEIGGQPNTTNLLAAIMNTGLVPNNTMSNSKNLNIQPPLPSGPPPILVATSSVPSVTPSISLPLSHGNISALVSPSTRPILPPLPPGPPPRSSLVRTSKETSNIAGTTTNPLSSLLSSLVEKGLISSPAAELPAATSVQLPNELANQSSGFASSTSKCELSTLDSSAIPSVAAKEPSATESDAPASAAMLQSTTRLNDLLGIEFKPEIIRKFHPEVISSLFDDLEHRCNICGLRFQIKEQFSGHLDWHGSMKSEVSSLNRVSRKWYVNLSSWLSGCVAPQSGPVESTISLDEIVPTYGQYEPAVPADESQCLCALCGEPFEDVYSAERDEWMYKGTVYLDVPKKQSDMEKMDESAGQVPIVHASCISRSSADNMEDTND</sequence>
<dbReference type="AlphaFoldDB" id="A0A8B7BII7"/>
<accession>A0A8B7BII7</accession>
<dbReference type="InterPro" id="IPR045154">
    <property type="entry name" value="PCF11-like"/>
</dbReference>
<dbReference type="GO" id="GO:0003729">
    <property type="term" value="F:mRNA binding"/>
    <property type="evidence" value="ECO:0007669"/>
    <property type="project" value="InterPro"/>
</dbReference>
<dbReference type="PROSITE" id="PS50157">
    <property type="entry name" value="ZINC_FINGER_C2H2_2"/>
    <property type="match status" value="1"/>
</dbReference>
<dbReference type="PANTHER" id="PTHR15921:SF3">
    <property type="entry name" value="PRE-MRNA CLEAVAGE COMPLEX 2 PROTEIN PCF11"/>
    <property type="match status" value="1"/>
</dbReference>
<dbReference type="Gene3D" id="1.25.40.90">
    <property type="match status" value="1"/>
</dbReference>
<feature type="region of interest" description="Disordered" evidence="3">
    <location>
        <begin position="534"/>
        <end position="612"/>
    </location>
</feature>
<evidence type="ECO:0000256" key="3">
    <source>
        <dbReference type="SAM" id="MobiDB-lite"/>
    </source>
</evidence>
<feature type="compositionally biased region" description="Polar residues" evidence="3">
    <location>
        <begin position="841"/>
        <end position="851"/>
    </location>
</feature>
<dbReference type="InterPro" id="IPR008942">
    <property type="entry name" value="ENTH_VHS"/>
</dbReference>
<evidence type="ECO:0000313" key="6">
    <source>
        <dbReference type="Proteomes" id="UP000228380"/>
    </source>
</evidence>
<name>A0A8B7BII7_PHODC</name>
<dbReference type="GO" id="GO:0006369">
    <property type="term" value="P:termination of RNA polymerase II transcription"/>
    <property type="evidence" value="ECO:0007669"/>
    <property type="project" value="InterPro"/>
</dbReference>
<dbReference type="SUPFAM" id="SSF48464">
    <property type="entry name" value="ENTH/VHS domain"/>
    <property type="match status" value="1"/>
</dbReference>
<dbReference type="KEGG" id="pda:103697553"/>
<dbReference type="Proteomes" id="UP000228380">
    <property type="component" value="Unplaced"/>
</dbReference>
<dbReference type="InterPro" id="IPR047415">
    <property type="entry name" value="Pcf11_CID"/>
</dbReference>
<feature type="compositionally biased region" description="Polar residues" evidence="3">
    <location>
        <begin position="628"/>
        <end position="643"/>
    </location>
</feature>
<evidence type="ECO:0000259" key="5">
    <source>
        <dbReference type="PROSITE" id="PS51391"/>
    </source>
</evidence>
<dbReference type="GO" id="GO:0008270">
    <property type="term" value="F:zinc ion binding"/>
    <property type="evidence" value="ECO:0007669"/>
    <property type="project" value="UniProtKB-KW"/>
</dbReference>
<reference evidence="7 8" key="1">
    <citation type="submission" date="2025-04" db="UniProtKB">
        <authorList>
            <consortium name="RefSeq"/>
        </authorList>
    </citation>
    <scope>IDENTIFICATION</scope>
    <source>
        <tissue evidence="7 8">Young leaves</tissue>
    </source>
</reference>
<dbReference type="InterPro" id="IPR006569">
    <property type="entry name" value="CID_dom"/>
</dbReference>
<dbReference type="CDD" id="cd16982">
    <property type="entry name" value="CID_Pcf11"/>
    <property type="match status" value="1"/>
</dbReference>
<protein>
    <submittedName>
        <fullName evidence="7 8">Polyadenylation and cleavage factor homolog 4-like</fullName>
    </submittedName>
</protein>
<dbReference type="PROSITE" id="PS51391">
    <property type="entry name" value="CID"/>
    <property type="match status" value="1"/>
</dbReference>
<feature type="compositionally biased region" description="Basic and acidic residues" evidence="3">
    <location>
        <begin position="55"/>
        <end position="65"/>
    </location>
</feature>
<feature type="compositionally biased region" description="Pro residues" evidence="3">
    <location>
        <begin position="821"/>
        <end position="832"/>
    </location>
</feature>
<feature type="region of interest" description="Disordered" evidence="3">
    <location>
        <begin position="649"/>
        <end position="683"/>
    </location>
</feature>
<keyword evidence="2" id="KW-0479">Metal-binding</keyword>
<dbReference type="InterPro" id="IPR057242">
    <property type="entry name" value="PCFS4-like"/>
</dbReference>
<dbReference type="PROSITE" id="PS00028">
    <property type="entry name" value="ZINC_FINGER_C2H2_1"/>
    <property type="match status" value="1"/>
</dbReference>
<dbReference type="GO" id="GO:0005737">
    <property type="term" value="C:cytoplasm"/>
    <property type="evidence" value="ECO:0007669"/>
    <property type="project" value="TreeGrafter"/>
</dbReference>
<feature type="compositionally biased region" description="Basic and acidic residues" evidence="3">
    <location>
        <begin position="1"/>
        <end position="38"/>
    </location>
</feature>
<feature type="compositionally biased region" description="Polar residues" evidence="3">
    <location>
        <begin position="725"/>
        <end position="740"/>
    </location>
</feature>
<evidence type="ECO:0000313" key="8">
    <source>
        <dbReference type="RefSeq" id="XP_008777660.2"/>
    </source>
</evidence>
<feature type="compositionally biased region" description="Polar residues" evidence="3">
    <location>
        <begin position="536"/>
        <end position="549"/>
    </location>
</feature>
<dbReference type="GO" id="GO:0000993">
    <property type="term" value="F:RNA polymerase II complex binding"/>
    <property type="evidence" value="ECO:0007669"/>
    <property type="project" value="InterPro"/>
</dbReference>
<dbReference type="InterPro" id="IPR013087">
    <property type="entry name" value="Znf_C2H2_type"/>
</dbReference>
<proteinExistence type="predicted"/>
<feature type="region of interest" description="Disordered" evidence="3">
    <location>
        <begin position="624"/>
        <end position="643"/>
    </location>
</feature>
<dbReference type="Pfam" id="PF04818">
    <property type="entry name" value="CID"/>
    <property type="match status" value="1"/>
</dbReference>
<feature type="region of interest" description="Disordered" evidence="3">
    <location>
        <begin position="1"/>
        <end position="65"/>
    </location>
</feature>
<dbReference type="SMART" id="SM00582">
    <property type="entry name" value="RPR"/>
    <property type="match status" value="1"/>
</dbReference>
<keyword evidence="6" id="KW-1185">Reference proteome</keyword>
<evidence type="ECO:0000313" key="7">
    <source>
        <dbReference type="RefSeq" id="XP_008777659.2"/>
    </source>
</evidence>
<evidence type="ECO:0000256" key="1">
    <source>
        <dbReference type="ARBA" id="ARBA00022664"/>
    </source>
</evidence>
<feature type="compositionally biased region" description="Low complexity" evidence="3">
    <location>
        <begin position="551"/>
        <end position="595"/>
    </location>
</feature>
<feature type="compositionally biased region" description="Low complexity" evidence="3">
    <location>
        <begin position="700"/>
        <end position="712"/>
    </location>
</feature>
<dbReference type="RefSeq" id="XP_008777660.2">
    <property type="nucleotide sequence ID" value="XM_008779438.4"/>
</dbReference>
<dbReference type="OrthoDB" id="2129491at2759"/>
<dbReference type="GeneID" id="103697553"/>
<dbReference type="GO" id="GO:0031124">
    <property type="term" value="P:mRNA 3'-end processing"/>
    <property type="evidence" value="ECO:0007669"/>
    <property type="project" value="InterPro"/>
</dbReference>